<evidence type="ECO:0000313" key="1">
    <source>
        <dbReference type="EMBL" id="KKK99733.1"/>
    </source>
</evidence>
<dbReference type="EMBL" id="LAZR01045076">
    <property type="protein sequence ID" value="KKK99733.1"/>
    <property type="molecule type" value="Genomic_DNA"/>
</dbReference>
<comment type="caution">
    <text evidence="1">The sequence shown here is derived from an EMBL/GenBank/DDBJ whole genome shotgun (WGS) entry which is preliminary data.</text>
</comment>
<accession>A0A0F9A0R5</accession>
<reference evidence="1" key="1">
    <citation type="journal article" date="2015" name="Nature">
        <title>Complex archaea that bridge the gap between prokaryotes and eukaryotes.</title>
        <authorList>
            <person name="Spang A."/>
            <person name="Saw J.H."/>
            <person name="Jorgensen S.L."/>
            <person name="Zaremba-Niedzwiedzka K."/>
            <person name="Martijn J."/>
            <person name="Lind A.E."/>
            <person name="van Eijk R."/>
            <person name="Schleper C."/>
            <person name="Guy L."/>
            <person name="Ettema T.J."/>
        </authorList>
    </citation>
    <scope>NUCLEOTIDE SEQUENCE</scope>
</reference>
<proteinExistence type="predicted"/>
<gene>
    <name evidence="1" type="ORF">LCGC14_2629780</name>
</gene>
<organism evidence="1">
    <name type="scientific">marine sediment metagenome</name>
    <dbReference type="NCBI Taxonomy" id="412755"/>
    <lineage>
        <taxon>unclassified sequences</taxon>
        <taxon>metagenomes</taxon>
        <taxon>ecological metagenomes</taxon>
    </lineage>
</organism>
<name>A0A0F9A0R5_9ZZZZ</name>
<protein>
    <submittedName>
        <fullName evidence="1">Uncharacterized protein</fullName>
    </submittedName>
</protein>
<sequence length="91" mass="10662">MDELDSNDFTINPLDEKSRQIDLLKQEIDVNMQEQVLVNKRISLIKDTFKVIPNTDPEYAILLTQLEMDQIQLDELKFRENALKSSLQNIL</sequence>
<dbReference type="AlphaFoldDB" id="A0A0F9A0R5"/>